<evidence type="ECO:0000313" key="4">
    <source>
        <dbReference type="Proteomes" id="UP000254765"/>
    </source>
</evidence>
<organism evidence="3 4">
    <name type="scientific">Serratia marcescens</name>
    <dbReference type="NCBI Taxonomy" id="615"/>
    <lineage>
        <taxon>Bacteria</taxon>
        <taxon>Pseudomonadati</taxon>
        <taxon>Pseudomonadota</taxon>
        <taxon>Gammaproteobacteria</taxon>
        <taxon>Enterobacterales</taxon>
        <taxon>Yersiniaceae</taxon>
        <taxon>Serratia</taxon>
    </lineage>
</organism>
<dbReference type="PANTHER" id="PTHR24321">
    <property type="entry name" value="DEHYDROGENASES, SHORT CHAIN"/>
    <property type="match status" value="1"/>
</dbReference>
<dbReference type="PANTHER" id="PTHR24321:SF8">
    <property type="entry name" value="ESTRADIOL 17-BETA-DEHYDROGENASE 8-RELATED"/>
    <property type="match status" value="1"/>
</dbReference>
<protein>
    <submittedName>
        <fullName evidence="3">3-alpha-(Or 20-beta)-hydroxysteroid dehydrogenase</fullName>
        <ecNumber evidence="3">1.1.1.53</ecNumber>
    </submittedName>
</protein>
<dbReference type="InterPro" id="IPR002347">
    <property type="entry name" value="SDR_fam"/>
</dbReference>
<evidence type="ECO:0000256" key="2">
    <source>
        <dbReference type="ARBA" id="ARBA00023002"/>
    </source>
</evidence>
<accession>A0A379ZUX3</accession>
<keyword evidence="2 3" id="KW-0560">Oxidoreductase</keyword>
<dbReference type="Gene3D" id="3.40.50.720">
    <property type="entry name" value="NAD(P)-binding Rossmann-like Domain"/>
    <property type="match status" value="1"/>
</dbReference>
<dbReference type="EC" id="1.1.1.53" evidence="3"/>
<dbReference type="Proteomes" id="UP000254765">
    <property type="component" value="Unassembled WGS sequence"/>
</dbReference>
<dbReference type="SUPFAM" id="SSF51735">
    <property type="entry name" value="NAD(P)-binding Rossmann-fold domains"/>
    <property type="match status" value="1"/>
</dbReference>
<gene>
    <name evidence="3" type="primary">fabG3</name>
    <name evidence="3" type="ORF">NCTC10211_04346</name>
</gene>
<dbReference type="AlphaFoldDB" id="A0A379ZUX3"/>
<sequence>MVNLTRAMALDHGGDGVRINSVCPSLVKTNMTNGWPQEIRDKFNERIALGRAAEPEEVAAVMAFLASDDASFINGANIPVDGGATASDGQPKIV</sequence>
<dbReference type="GO" id="GO:0047044">
    <property type="term" value="F:androstan-3-alpha,17-beta-diol dehydrogenase (NAD+) activity"/>
    <property type="evidence" value="ECO:0007669"/>
    <property type="project" value="UniProtKB-EC"/>
</dbReference>
<dbReference type="PRINTS" id="PR00081">
    <property type="entry name" value="GDHRDH"/>
</dbReference>
<comment type="similarity">
    <text evidence="1">Belongs to the short-chain dehydrogenases/reductases (SDR) family.</text>
</comment>
<dbReference type="EMBL" id="UGYK01000002">
    <property type="protein sequence ID" value="SUI68819.1"/>
    <property type="molecule type" value="Genomic_DNA"/>
</dbReference>
<reference evidence="3 4" key="1">
    <citation type="submission" date="2018-06" db="EMBL/GenBank/DDBJ databases">
        <authorList>
            <consortium name="Pathogen Informatics"/>
            <person name="Doyle S."/>
        </authorList>
    </citation>
    <scope>NUCLEOTIDE SEQUENCE [LARGE SCALE GENOMIC DNA]</scope>
    <source>
        <strain evidence="3 4">NCTC10211</strain>
    </source>
</reference>
<proteinExistence type="inferred from homology"/>
<evidence type="ECO:0000313" key="3">
    <source>
        <dbReference type="EMBL" id="SUI68819.1"/>
    </source>
</evidence>
<dbReference type="InterPro" id="IPR036291">
    <property type="entry name" value="NAD(P)-bd_dom_sf"/>
</dbReference>
<evidence type="ECO:0000256" key="1">
    <source>
        <dbReference type="ARBA" id="ARBA00006484"/>
    </source>
</evidence>
<name>A0A379ZUX3_SERMA</name>
<dbReference type="Pfam" id="PF13561">
    <property type="entry name" value="adh_short_C2"/>
    <property type="match status" value="1"/>
</dbReference>